<evidence type="ECO:0000313" key="2">
    <source>
        <dbReference type="EMBL" id="CEK97525.1"/>
    </source>
</evidence>
<dbReference type="EMBL" id="HACG01050660">
    <property type="protein sequence ID" value="CEK97525.1"/>
    <property type="molecule type" value="Transcribed_RNA"/>
</dbReference>
<proteinExistence type="predicted"/>
<name>A0A0B7BZE0_9EUPU</name>
<dbReference type="AlphaFoldDB" id="A0A0B7BZE0"/>
<feature type="non-terminal residue" evidence="2">
    <location>
        <position position="185"/>
    </location>
</feature>
<accession>A0A0B7BZE0</accession>
<reference evidence="2" key="1">
    <citation type="submission" date="2014-12" db="EMBL/GenBank/DDBJ databases">
        <title>Insight into the proteome of Arion vulgaris.</title>
        <authorList>
            <person name="Aradska J."/>
            <person name="Bulat T."/>
            <person name="Smidak R."/>
            <person name="Sarate P."/>
            <person name="Gangsoo J."/>
            <person name="Sialana F."/>
            <person name="Bilban M."/>
            <person name="Lubec G."/>
        </authorList>
    </citation>
    <scope>NUCLEOTIDE SEQUENCE</scope>
    <source>
        <tissue evidence="2">Skin</tissue>
    </source>
</reference>
<evidence type="ECO:0000256" key="1">
    <source>
        <dbReference type="SAM" id="MobiDB-lite"/>
    </source>
</evidence>
<sequence>NTDGLTNNISRMDESFDELTVPDNWLELTCKRKIDEPVDSDISYVKHPRLCAPSPSENSSVLEISSTTENSSVLQISSGAETFEDTSINEPHLISNDEFDVSLEYNNNHDHSLPTDKNIRTVKFNGLSCAAEVIDYKIHQENDSSPNSENRLIKRCSEEGQTLESSMYDKDSRTHKQHCSTVNNE</sequence>
<feature type="region of interest" description="Disordered" evidence="1">
    <location>
        <begin position="164"/>
        <end position="185"/>
    </location>
</feature>
<gene>
    <name evidence="2" type="primary">ORF216038</name>
</gene>
<organism evidence="2">
    <name type="scientific">Arion vulgaris</name>
    <dbReference type="NCBI Taxonomy" id="1028688"/>
    <lineage>
        <taxon>Eukaryota</taxon>
        <taxon>Metazoa</taxon>
        <taxon>Spiralia</taxon>
        <taxon>Lophotrochozoa</taxon>
        <taxon>Mollusca</taxon>
        <taxon>Gastropoda</taxon>
        <taxon>Heterobranchia</taxon>
        <taxon>Euthyneura</taxon>
        <taxon>Panpulmonata</taxon>
        <taxon>Eupulmonata</taxon>
        <taxon>Stylommatophora</taxon>
        <taxon>Helicina</taxon>
        <taxon>Arionoidea</taxon>
        <taxon>Arionidae</taxon>
        <taxon>Arion</taxon>
    </lineage>
</organism>
<protein>
    <submittedName>
        <fullName evidence="2">Uncharacterized protein</fullName>
    </submittedName>
</protein>
<feature type="non-terminal residue" evidence="2">
    <location>
        <position position="1"/>
    </location>
</feature>